<dbReference type="SUPFAM" id="SSF53335">
    <property type="entry name" value="S-adenosyl-L-methionine-dependent methyltransferases"/>
    <property type="match status" value="1"/>
</dbReference>
<evidence type="ECO:0000313" key="4">
    <source>
        <dbReference type="EMBL" id="TXK61079.1"/>
    </source>
</evidence>
<keyword evidence="5" id="KW-1185">Reference proteome</keyword>
<evidence type="ECO:0000313" key="5">
    <source>
        <dbReference type="Proteomes" id="UP000321248"/>
    </source>
</evidence>
<dbReference type="PANTHER" id="PTHR11579:SF18">
    <property type="entry name" value="PROTEIN-L-ISOASPARTATE O-METHYLTRANSFERASE"/>
    <property type="match status" value="1"/>
</dbReference>
<protein>
    <recommendedName>
        <fullName evidence="2">Protein-L-isoaspartate O-methyltransferase</fullName>
    </recommendedName>
    <alternativeName>
        <fullName evidence="3">Protein L-isoaspartyl methyltransferase</fullName>
    </alternativeName>
</protein>
<dbReference type="Proteomes" id="UP000321248">
    <property type="component" value="Unassembled WGS sequence"/>
</dbReference>
<comment type="similarity">
    <text evidence="1">Belongs to the methyltransferase superfamily. L-isoaspartyl/D-aspartyl protein methyltransferase family.</text>
</comment>
<comment type="caution">
    <text evidence="4">The sequence shown here is derived from an EMBL/GenBank/DDBJ whole genome shotgun (WGS) entry which is preliminary data.</text>
</comment>
<dbReference type="GO" id="GO:0005737">
    <property type="term" value="C:cytoplasm"/>
    <property type="evidence" value="ECO:0007669"/>
    <property type="project" value="TreeGrafter"/>
</dbReference>
<gene>
    <name evidence="4" type="ORF">FU658_11005</name>
</gene>
<dbReference type="RefSeq" id="WP_147892122.1">
    <property type="nucleotide sequence ID" value="NZ_VRTS01000007.1"/>
</dbReference>
<dbReference type="InterPro" id="IPR000682">
    <property type="entry name" value="PCMT"/>
</dbReference>
<dbReference type="Gene3D" id="3.40.50.150">
    <property type="entry name" value="Vaccinia Virus protein VP39"/>
    <property type="match status" value="1"/>
</dbReference>
<proteinExistence type="inferred from homology"/>
<sequence length="218" mass="24251">MPPIDFEAARFLMIEQQVRPWEVLDPAVLDTIGRLQREDFVPLKQRKLAYVDVALPLDHGQQMMKPVVEGRMLQSLELADSDEVLEIGTGSGYITACLADLARAVVSIDIQGEFTERCRARLAELGMNNVRLETADAFAFEPGKQFDAVCVTGAVADVPERFLSWVKPGGRLFIIRGPAPVQEAVRLLRTDSGWEEQSLFETELTHLAGAEPVQRFAL</sequence>
<reference evidence="4 5" key="1">
    <citation type="submission" date="2019-08" db="EMBL/GenBank/DDBJ databases">
        <authorList>
            <person name="Karlyshev A.V."/>
        </authorList>
    </citation>
    <scope>NUCLEOTIDE SEQUENCE [LARGE SCALE GENOMIC DNA]</scope>
    <source>
        <strain evidence="4 5">Alg18-2.2</strain>
    </source>
</reference>
<dbReference type="AlphaFoldDB" id="A0A5C8KLE7"/>
<dbReference type="PANTHER" id="PTHR11579">
    <property type="entry name" value="PROTEIN-L-ISOASPARTATE O-METHYLTRANSFERASE"/>
    <property type="match status" value="1"/>
</dbReference>
<dbReference type="CDD" id="cd02440">
    <property type="entry name" value="AdoMet_MTases"/>
    <property type="match status" value="1"/>
</dbReference>
<dbReference type="EMBL" id="VRTS01000007">
    <property type="protein sequence ID" value="TXK61079.1"/>
    <property type="molecule type" value="Genomic_DNA"/>
</dbReference>
<dbReference type="InterPro" id="IPR029063">
    <property type="entry name" value="SAM-dependent_MTases_sf"/>
</dbReference>
<dbReference type="Pfam" id="PF01135">
    <property type="entry name" value="PCMT"/>
    <property type="match status" value="1"/>
</dbReference>
<name>A0A5C8KLE7_9GAMM</name>
<dbReference type="GO" id="GO:0004719">
    <property type="term" value="F:protein-L-isoaspartate (D-aspartate) O-methyltransferase activity"/>
    <property type="evidence" value="ECO:0007669"/>
    <property type="project" value="InterPro"/>
</dbReference>
<evidence type="ECO:0000256" key="3">
    <source>
        <dbReference type="ARBA" id="ARBA00030757"/>
    </source>
</evidence>
<accession>A0A5C8KLE7</accession>
<evidence type="ECO:0000256" key="2">
    <source>
        <dbReference type="ARBA" id="ARBA00013346"/>
    </source>
</evidence>
<organism evidence="4 5">
    <name type="scientific">Alkalisalibacterium limincola</name>
    <dbReference type="NCBI Taxonomy" id="2699169"/>
    <lineage>
        <taxon>Bacteria</taxon>
        <taxon>Pseudomonadati</taxon>
        <taxon>Pseudomonadota</taxon>
        <taxon>Gammaproteobacteria</taxon>
        <taxon>Lysobacterales</taxon>
        <taxon>Lysobacteraceae</taxon>
        <taxon>Alkalisalibacterium</taxon>
    </lineage>
</organism>
<dbReference type="OrthoDB" id="9810066at2"/>
<evidence type="ECO:0000256" key="1">
    <source>
        <dbReference type="ARBA" id="ARBA00005369"/>
    </source>
</evidence>